<evidence type="ECO:0000256" key="7">
    <source>
        <dbReference type="RuleBase" id="RU003693"/>
    </source>
</evidence>
<name>A0ABR4N3A8_9FUNG</name>
<dbReference type="EMBL" id="JADGIZ020000038">
    <property type="protein sequence ID" value="KAL2914025.1"/>
    <property type="molecule type" value="Genomic_DNA"/>
</dbReference>
<evidence type="ECO:0000256" key="3">
    <source>
        <dbReference type="ARBA" id="ARBA00013220"/>
    </source>
</evidence>
<dbReference type="InterPro" id="IPR015422">
    <property type="entry name" value="PyrdxlP-dep_Trfase_small"/>
</dbReference>
<keyword evidence="5 7" id="KW-0663">Pyridoxal phosphate</keyword>
<dbReference type="InterPro" id="IPR004839">
    <property type="entry name" value="Aminotransferase_I/II_large"/>
</dbReference>
<gene>
    <name evidence="9" type="primary">LCB2</name>
    <name evidence="9" type="ORF">HK105_206470</name>
</gene>
<proteinExistence type="inferred from homology"/>
<reference evidence="9 10" key="1">
    <citation type="submission" date="2023-09" db="EMBL/GenBank/DDBJ databases">
        <title>Pangenome analysis of Batrachochytrium dendrobatidis and related Chytrids.</title>
        <authorList>
            <person name="Yacoub M.N."/>
            <person name="Stajich J.E."/>
            <person name="James T.Y."/>
        </authorList>
    </citation>
    <scope>NUCLEOTIDE SEQUENCE [LARGE SCALE GENOMIC DNA]</scope>
    <source>
        <strain evidence="9 10">JEL0888</strain>
    </source>
</reference>
<keyword evidence="10" id="KW-1185">Reference proteome</keyword>
<evidence type="ECO:0000256" key="4">
    <source>
        <dbReference type="ARBA" id="ARBA00022679"/>
    </source>
</evidence>
<dbReference type="Proteomes" id="UP001527925">
    <property type="component" value="Unassembled WGS sequence"/>
</dbReference>
<accession>A0ABR4N3A8</accession>
<sequence length="554" mass="60842">MGKGKRAAVARFQPPLSTTDVLSKPAPSVLLDGPSLYNSEAAAPPADEEHLIEEAPLFTLVTTYLSYFILILFGHMRDLIDSIVRPGEFRHLKAHGGYAPINSGFDTFYHRRLYTRIRDVFNRPITNVPGRTVHTLERVSNDYNKSFTLVRRHALVLTKACATISLTGNVHEVLNLSSYNYLGFAQAEGPCADAVETTVRKMGISSCSTRMEAGSLDLHDEVEALVARFLGQEDAIVFSMGFATNSTTLPSLVGKGDLILSDELNHSSLVFGSRLSGATIRVFKHNNPADLEATLRDAIAQGQPRTHRPWKKILVVIEGLYSMEGNICNLPPIIELKKKYNFYLFMDEAHSIGALGPNGRGVCDYYGIDPASIDICMGTFTKSFGAAGGYIAAKREIIDHLRMTSHASVYAEAMPIPVLQQVLTSMRIIMGEIGGDEGRHRIQTLARNSRFFASELRKMGFIVYGRDSPVIPLLLFHPAKIPAFSREMLARGIAVVVVGYPATPIITSRVRFCISAAHTMEDLEWALQQISEVGDLLGLKIAKALPAPAKVKVL</sequence>
<dbReference type="PANTHER" id="PTHR13693:SF3">
    <property type="entry name" value="LD36009P"/>
    <property type="match status" value="1"/>
</dbReference>
<dbReference type="SUPFAM" id="SSF53383">
    <property type="entry name" value="PLP-dependent transferases"/>
    <property type="match status" value="1"/>
</dbReference>
<dbReference type="Gene3D" id="3.90.1150.10">
    <property type="entry name" value="Aspartate Aminotransferase, domain 1"/>
    <property type="match status" value="1"/>
</dbReference>
<keyword evidence="9" id="KW-0012">Acyltransferase</keyword>
<evidence type="ECO:0000256" key="1">
    <source>
        <dbReference type="ARBA" id="ARBA00001933"/>
    </source>
</evidence>
<evidence type="ECO:0000259" key="8">
    <source>
        <dbReference type="Pfam" id="PF00155"/>
    </source>
</evidence>
<dbReference type="Pfam" id="PF00155">
    <property type="entry name" value="Aminotran_1_2"/>
    <property type="match status" value="1"/>
</dbReference>
<comment type="similarity">
    <text evidence="2 7">Belongs to the class-II pyridoxal-phosphate-dependent aminotransferase family.</text>
</comment>
<comment type="caution">
    <text evidence="9">The sequence shown here is derived from an EMBL/GenBank/DDBJ whole genome shotgun (WGS) entry which is preliminary data.</text>
</comment>
<comment type="catalytic activity">
    <reaction evidence="6">
        <text>L-serine + hexadecanoyl-CoA + H(+) = 3-oxosphinganine + CO2 + CoA</text>
        <dbReference type="Rhea" id="RHEA:14761"/>
        <dbReference type="ChEBI" id="CHEBI:15378"/>
        <dbReference type="ChEBI" id="CHEBI:16526"/>
        <dbReference type="ChEBI" id="CHEBI:33384"/>
        <dbReference type="ChEBI" id="CHEBI:57287"/>
        <dbReference type="ChEBI" id="CHEBI:57379"/>
        <dbReference type="ChEBI" id="CHEBI:58299"/>
        <dbReference type="EC" id="2.3.1.50"/>
    </reaction>
</comment>
<dbReference type="PROSITE" id="PS00599">
    <property type="entry name" value="AA_TRANSFER_CLASS_2"/>
    <property type="match status" value="1"/>
</dbReference>
<dbReference type="CDD" id="cd06454">
    <property type="entry name" value="KBL_like"/>
    <property type="match status" value="1"/>
</dbReference>
<evidence type="ECO:0000256" key="2">
    <source>
        <dbReference type="ARBA" id="ARBA00008392"/>
    </source>
</evidence>
<dbReference type="Gene3D" id="3.40.640.10">
    <property type="entry name" value="Type I PLP-dependent aspartate aminotransferase-like (Major domain)"/>
    <property type="match status" value="1"/>
</dbReference>
<evidence type="ECO:0000256" key="6">
    <source>
        <dbReference type="ARBA" id="ARBA00048528"/>
    </source>
</evidence>
<dbReference type="InterPro" id="IPR001917">
    <property type="entry name" value="Aminotrans_II_pyridoxalP_BS"/>
</dbReference>
<dbReference type="PANTHER" id="PTHR13693">
    <property type="entry name" value="CLASS II AMINOTRANSFERASE/8-AMINO-7-OXONONANOATE SYNTHASE"/>
    <property type="match status" value="1"/>
</dbReference>
<feature type="domain" description="Aminotransferase class I/classII large" evidence="8">
    <location>
        <begin position="172"/>
        <end position="530"/>
    </location>
</feature>
<dbReference type="InterPro" id="IPR015424">
    <property type="entry name" value="PyrdxlP-dep_Trfase"/>
</dbReference>
<evidence type="ECO:0000313" key="9">
    <source>
        <dbReference type="EMBL" id="KAL2914025.1"/>
    </source>
</evidence>
<dbReference type="InterPro" id="IPR015421">
    <property type="entry name" value="PyrdxlP-dep_Trfase_major"/>
</dbReference>
<comment type="cofactor">
    <cofactor evidence="1 7">
        <name>pyridoxal 5'-phosphate</name>
        <dbReference type="ChEBI" id="CHEBI:597326"/>
    </cofactor>
</comment>
<evidence type="ECO:0000313" key="10">
    <source>
        <dbReference type="Proteomes" id="UP001527925"/>
    </source>
</evidence>
<evidence type="ECO:0000256" key="5">
    <source>
        <dbReference type="ARBA" id="ARBA00022898"/>
    </source>
</evidence>
<protein>
    <recommendedName>
        <fullName evidence="3">serine C-palmitoyltransferase</fullName>
        <ecNumber evidence="3">2.3.1.50</ecNumber>
    </recommendedName>
</protein>
<dbReference type="GO" id="GO:0004758">
    <property type="term" value="F:serine C-palmitoyltransferase activity"/>
    <property type="evidence" value="ECO:0007669"/>
    <property type="project" value="UniProtKB-EC"/>
</dbReference>
<dbReference type="InterPro" id="IPR050087">
    <property type="entry name" value="AON_synthase_class-II"/>
</dbReference>
<keyword evidence="4 9" id="KW-0808">Transferase</keyword>
<organism evidence="9 10">
    <name type="scientific">Polyrhizophydium stewartii</name>
    <dbReference type="NCBI Taxonomy" id="2732419"/>
    <lineage>
        <taxon>Eukaryota</taxon>
        <taxon>Fungi</taxon>
        <taxon>Fungi incertae sedis</taxon>
        <taxon>Chytridiomycota</taxon>
        <taxon>Chytridiomycota incertae sedis</taxon>
        <taxon>Chytridiomycetes</taxon>
        <taxon>Rhizophydiales</taxon>
        <taxon>Rhizophydiales incertae sedis</taxon>
        <taxon>Polyrhizophydium</taxon>
    </lineage>
</organism>
<dbReference type="EC" id="2.3.1.50" evidence="3"/>